<sequence length="181" mass="20601">MSQHPIRTLSSRSVYQNKWLTLREDKIQRQSGRDGLYTVVEKPDFAIIIPVHEGMVTMVEQFRYPIGERQLEFPQGAWEEKPDARPEDLAAGELKEETGLVAGTLTHVAFQYLAYGFCNQGYHIFVANELTQHAREPDQEEEDLIVHQVAVDELERMILDGSVKDATTCNAFGQARLRGLI</sequence>
<dbReference type="PANTHER" id="PTHR11839:SF18">
    <property type="entry name" value="NUDIX HYDROLASE DOMAIN-CONTAINING PROTEIN"/>
    <property type="match status" value="1"/>
</dbReference>
<evidence type="ECO:0000256" key="2">
    <source>
        <dbReference type="ARBA" id="ARBA00001946"/>
    </source>
</evidence>
<dbReference type="PROSITE" id="PS51462">
    <property type="entry name" value="NUDIX"/>
    <property type="match status" value="1"/>
</dbReference>
<reference evidence="9" key="1">
    <citation type="journal article" date="2014" name="Int. J. Syst. Evol. Microbiol.">
        <title>Complete genome sequence of Corynebacterium casei LMG S-19264T (=DSM 44701T), isolated from a smear-ripened cheese.</title>
        <authorList>
            <consortium name="US DOE Joint Genome Institute (JGI-PGF)"/>
            <person name="Walter F."/>
            <person name="Albersmeier A."/>
            <person name="Kalinowski J."/>
            <person name="Ruckert C."/>
        </authorList>
    </citation>
    <scope>NUCLEOTIDE SEQUENCE</scope>
    <source>
        <strain evidence="9">KCTC 22164</strain>
    </source>
</reference>
<accession>A0A918MUA7</accession>
<dbReference type="InterPro" id="IPR015797">
    <property type="entry name" value="NUDIX_hydrolase-like_dom_sf"/>
</dbReference>
<keyword evidence="5" id="KW-0378">Hydrolase</keyword>
<dbReference type="CDD" id="cd24161">
    <property type="entry name" value="NUDIX_ADPRase_Ndx2"/>
    <property type="match status" value="1"/>
</dbReference>
<evidence type="ECO:0000313" key="10">
    <source>
        <dbReference type="Proteomes" id="UP000631300"/>
    </source>
</evidence>
<dbReference type="EMBL" id="BMXP01000001">
    <property type="protein sequence ID" value="GGW75727.1"/>
    <property type="molecule type" value="Genomic_DNA"/>
</dbReference>
<dbReference type="GO" id="GO:0019693">
    <property type="term" value="P:ribose phosphate metabolic process"/>
    <property type="evidence" value="ECO:0007669"/>
    <property type="project" value="TreeGrafter"/>
</dbReference>
<evidence type="ECO:0000256" key="3">
    <source>
        <dbReference type="ARBA" id="ARBA00007275"/>
    </source>
</evidence>
<comment type="catalytic activity">
    <reaction evidence="1">
        <text>GDP-alpha-D-mannose + H2O = alpha-D-mannose 1-phosphate + GMP + 2 H(+)</text>
        <dbReference type="Rhea" id="RHEA:27978"/>
        <dbReference type="ChEBI" id="CHEBI:15377"/>
        <dbReference type="ChEBI" id="CHEBI:15378"/>
        <dbReference type="ChEBI" id="CHEBI:57527"/>
        <dbReference type="ChEBI" id="CHEBI:58115"/>
        <dbReference type="ChEBI" id="CHEBI:58409"/>
    </reaction>
</comment>
<comment type="cofactor">
    <cofactor evidence="2">
        <name>Mg(2+)</name>
        <dbReference type="ChEBI" id="CHEBI:18420"/>
    </cofactor>
</comment>
<dbReference type="AlphaFoldDB" id="A0A918MUA7"/>
<comment type="caution">
    <text evidence="9">The sequence shown here is derived from an EMBL/GenBank/DDBJ whole genome shotgun (WGS) entry which is preliminary data.</text>
</comment>
<dbReference type="RefSeq" id="WP_189403507.1">
    <property type="nucleotide sequence ID" value="NZ_BMXP01000001.1"/>
</dbReference>
<evidence type="ECO:0000256" key="6">
    <source>
        <dbReference type="ARBA" id="ARBA00032162"/>
    </source>
</evidence>
<dbReference type="GO" id="GO:0006753">
    <property type="term" value="P:nucleoside phosphate metabolic process"/>
    <property type="evidence" value="ECO:0007669"/>
    <property type="project" value="TreeGrafter"/>
</dbReference>
<comment type="similarity">
    <text evidence="3">Belongs to the Nudix hydrolase family. NudK subfamily.</text>
</comment>
<proteinExistence type="inferred from homology"/>
<evidence type="ECO:0000259" key="8">
    <source>
        <dbReference type="PROSITE" id="PS51462"/>
    </source>
</evidence>
<keyword evidence="10" id="KW-1185">Reference proteome</keyword>
<feature type="domain" description="Nudix hydrolase" evidence="8">
    <location>
        <begin position="40"/>
        <end position="171"/>
    </location>
</feature>
<name>A0A918MUA7_9ALTE</name>
<gene>
    <name evidence="9" type="ORF">GCM10007391_05100</name>
</gene>
<dbReference type="SUPFAM" id="SSF55811">
    <property type="entry name" value="Nudix"/>
    <property type="match status" value="1"/>
</dbReference>
<protein>
    <recommendedName>
        <fullName evidence="4">GDP-mannose pyrophosphatase</fullName>
    </recommendedName>
    <alternativeName>
        <fullName evidence="6">GDP-mannose hydrolase</fullName>
    </alternativeName>
    <alternativeName>
        <fullName evidence="7">GDPMK</fullName>
    </alternativeName>
</protein>
<evidence type="ECO:0000313" key="9">
    <source>
        <dbReference type="EMBL" id="GGW75727.1"/>
    </source>
</evidence>
<evidence type="ECO:0000256" key="4">
    <source>
        <dbReference type="ARBA" id="ARBA00016377"/>
    </source>
</evidence>
<dbReference type="PANTHER" id="PTHR11839">
    <property type="entry name" value="UDP/ADP-SUGAR PYROPHOSPHATASE"/>
    <property type="match status" value="1"/>
</dbReference>
<dbReference type="Proteomes" id="UP000631300">
    <property type="component" value="Unassembled WGS sequence"/>
</dbReference>
<reference evidence="9" key="2">
    <citation type="submission" date="2020-09" db="EMBL/GenBank/DDBJ databases">
        <authorList>
            <person name="Sun Q."/>
            <person name="Kim S."/>
        </authorList>
    </citation>
    <scope>NUCLEOTIDE SEQUENCE</scope>
    <source>
        <strain evidence="9">KCTC 22164</strain>
    </source>
</reference>
<dbReference type="InterPro" id="IPR000086">
    <property type="entry name" value="NUDIX_hydrolase_dom"/>
</dbReference>
<dbReference type="Gene3D" id="3.90.79.10">
    <property type="entry name" value="Nucleoside Triphosphate Pyrophosphohydrolase"/>
    <property type="match status" value="1"/>
</dbReference>
<dbReference type="Pfam" id="PF00293">
    <property type="entry name" value="NUDIX"/>
    <property type="match status" value="1"/>
</dbReference>
<dbReference type="GO" id="GO:0016787">
    <property type="term" value="F:hydrolase activity"/>
    <property type="evidence" value="ECO:0007669"/>
    <property type="project" value="UniProtKB-KW"/>
</dbReference>
<evidence type="ECO:0000256" key="1">
    <source>
        <dbReference type="ARBA" id="ARBA00000847"/>
    </source>
</evidence>
<evidence type="ECO:0000256" key="5">
    <source>
        <dbReference type="ARBA" id="ARBA00022801"/>
    </source>
</evidence>
<dbReference type="GO" id="GO:0005829">
    <property type="term" value="C:cytosol"/>
    <property type="evidence" value="ECO:0007669"/>
    <property type="project" value="TreeGrafter"/>
</dbReference>
<organism evidence="9 10">
    <name type="scientific">Alteromonas halophila</name>
    <dbReference type="NCBI Taxonomy" id="516698"/>
    <lineage>
        <taxon>Bacteria</taxon>
        <taxon>Pseudomonadati</taxon>
        <taxon>Pseudomonadota</taxon>
        <taxon>Gammaproteobacteria</taxon>
        <taxon>Alteromonadales</taxon>
        <taxon>Alteromonadaceae</taxon>
        <taxon>Alteromonas/Salinimonas group</taxon>
        <taxon>Alteromonas</taxon>
    </lineage>
</organism>
<evidence type="ECO:0000256" key="7">
    <source>
        <dbReference type="ARBA" id="ARBA00032272"/>
    </source>
</evidence>